<feature type="transmembrane region" description="Helical" evidence="1">
    <location>
        <begin position="20"/>
        <end position="38"/>
    </location>
</feature>
<proteinExistence type="predicted"/>
<keyword evidence="3" id="KW-1185">Reference proteome</keyword>
<feature type="transmembrane region" description="Helical" evidence="1">
    <location>
        <begin position="50"/>
        <end position="76"/>
    </location>
</feature>
<organism evidence="2 3">
    <name type="scientific">Neogobius melanostomus</name>
    <name type="common">round goby</name>
    <dbReference type="NCBI Taxonomy" id="47308"/>
    <lineage>
        <taxon>Eukaryota</taxon>
        <taxon>Metazoa</taxon>
        <taxon>Chordata</taxon>
        <taxon>Craniata</taxon>
        <taxon>Vertebrata</taxon>
        <taxon>Euteleostomi</taxon>
        <taxon>Actinopterygii</taxon>
        <taxon>Neopterygii</taxon>
        <taxon>Teleostei</taxon>
        <taxon>Neoteleostei</taxon>
        <taxon>Acanthomorphata</taxon>
        <taxon>Gobiaria</taxon>
        <taxon>Gobiiformes</taxon>
        <taxon>Gobioidei</taxon>
        <taxon>Gobiidae</taxon>
        <taxon>Benthophilinae</taxon>
        <taxon>Neogobiini</taxon>
        <taxon>Neogobius</taxon>
    </lineage>
</organism>
<keyword evidence="1" id="KW-0472">Membrane</keyword>
<dbReference type="Proteomes" id="UP000694523">
    <property type="component" value="Unplaced"/>
</dbReference>
<evidence type="ECO:0000313" key="2">
    <source>
        <dbReference type="Ensembl" id="ENSNMLP00000012243.1"/>
    </source>
</evidence>
<dbReference type="Pfam" id="PF11028">
    <property type="entry name" value="TMEM260-like"/>
    <property type="match status" value="1"/>
</dbReference>
<dbReference type="PANTHER" id="PTHR16214">
    <property type="entry name" value="TRANSMEMBRANE PROTEIN 260"/>
    <property type="match status" value="1"/>
</dbReference>
<reference evidence="2" key="2">
    <citation type="submission" date="2025-09" db="UniProtKB">
        <authorList>
            <consortium name="Ensembl"/>
        </authorList>
    </citation>
    <scope>IDENTIFICATION</scope>
</reference>
<feature type="transmembrane region" description="Helical" evidence="1">
    <location>
        <begin position="186"/>
        <end position="204"/>
    </location>
</feature>
<keyword evidence="1" id="KW-0812">Transmembrane</keyword>
<evidence type="ECO:0000256" key="1">
    <source>
        <dbReference type="SAM" id="Phobius"/>
    </source>
</evidence>
<dbReference type="InterPro" id="IPR021280">
    <property type="entry name" value="TMEM260-like"/>
</dbReference>
<dbReference type="Ensembl" id="ENSNMLT00000013843.1">
    <property type="protein sequence ID" value="ENSNMLP00000012243.1"/>
    <property type="gene ID" value="ENSNMLG00000008331.1"/>
</dbReference>
<keyword evidence="1" id="KW-1133">Transmembrane helix</keyword>
<sequence>MFAVSRLTWQWSVVAEVFTLNNLFVGLLFLSTASFHCAESGTQRSKIAHLGAFCCGLGLCNQHTLVIYVVLVIPWVLRRLYCEKELSLRSIASLAVCFGAGFLPYVYMPVSSYMNAARWSWGDQTTVSGLLTHLLRSEYGTFSLLASRLLLSCWICNLKKKVLSLNKLQASVFNEMCLSCFRKSGTVSLLVTAMLLVYSLFFAWRANLDIGRPLLLGVVERFWLQSDAAVCVLAGLGLNRTCSILERKLGSGAFWKITGWLLTITLFVHSVHTSHK</sequence>
<protein>
    <submittedName>
        <fullName evidence="2">Transmembrane protein 260</fullName>
    </submittedName>
</protein>
<dbReference type="AlphaFoldDB" id="A0A8C6SV97"/>
<feature type="transmembrane region" description="Helical" evidence="1">
    <location>
        <begin position="253"/>
        <end position="272"/>
    </location>
</feature>
<name>A0A8C6SV97_9GOBI</name>
<dbReference type="PANTHER" id="PTHR16214:SF3">
    <property type="entry name" value="TRANSMEMBRANE PROTEIN 260"/>
    <property type="match status" value="1"/>
</dbReference>
<reference evidence="2" key="1">
    <citation type="submission" date="2025-08" db="UniProtKB">
        <authorList>
            <consortium name="Ensembl"/>
        </authorList>
    </citation>
    <scope>IDENTIFICATION</scope>
</reference>
<feature type="transmembrane region" description="Helical" evidence="1">
    <location>
        <begin position="88"/>
        <end position="108"/>
    </location>
</feature>
<accession>A0A8C6SV97</accession>
<dbReference type="InterPro" id="IPR052724">
    <property type="entry name" value="GT117_domain-containing"/>
</dbReference>
<evidence type="ECO:0000313" key="3">
    <source>
        <dbReference type="Proteomes" id="UP000694523"/>
    </source>
</evidence>